<evidence type="ECO:0000313" key="1">
    <source>
        <dbReference type="EMBL" id="MBE6092864.1"/>
    </source>
</evidence>
<dbReference type="AlphaFoldDB" id="A0A927WNR8"/>
<comment type="caution">
    <text evidence="1">The sequence shown here is derived from an EMBL/GenBank/DDBJ whole genome shotgun (WGS) entry which is preliminary data.</text>
</comment>
<reference evidence="1" key="1">
    <citation type="submission" date="2019-04" db="EMBL/GenBank/DDBJ databases">
        <title>Evolution of Biomass-Degrading Anaerobic Consortia Revealed by Metagenomics.</title>
        <authorList>
            <person name="Peng X."/>
        </authorList>
    </citation>
    <scope>NUCLEOTIDE SEQUENCE</scope>
    <source>
        <strain evidence="1">SIG240</strain>
    </source>
</reference>
<organism evidence="1 2">
    <name type="scientific">Selenomonas ruminantium</name>
    <dbReference type="NCBI Taxonomy" id="971"/>
    <lineage>
        <taxon>Bacteria</taxon>
        <taxon>Bacillati</taxon>
        <taxon>Bacillota</taxon>
        <taxon>Negativicutes</taxon>
        <taxon>Selenomonadales</taxon>
        <taxon>Selenomonadaceae</taxon>
        <taxon>Selenomonas</taxon>
    </lineage>
</organism>
<protein>
    <submittedName>
        <fullName evidence="1">Uncharacterized protein</fullName>
    </submittedName>
</protein>
<dbReference type="Proteomes" id="UP000761380">
    <property type="component" value="Unassembled WGS sequence"/>
</dbReference>
<accession>A0A927WNR8</accession>
<dbReference type="EMBL" id="SVBY01000041">
    <property type="protein sequence ID" value="MBE6092864.1"/>
    <property type="molecule type" value="Genomic_DNA"/>
</dbReference>
<gene>
    <name evidence="1" type="ORF">E7201_06825</name>
</gene>
<evidence type="ECO:0000313" key="2">
    <source>
        <dbReference type="Proteomes" id="UP000761380"/>
    </source>
</evidence>
<name>A0A927WNR8_SELRU</name>
<sequence length="60" mass="6896">METIERGYEFFSRVKQNGIEMDITVKTTREMAMSELLGIYAALSHGIYLDIANDISEQKH</sequence>
<proteinExistence type="predicted"/>